<gene>
    <name evidence="1" type="ORF">PSECIP111854_03486</name>
</gene>
<comment type="caution">
    <text evidence="1">The sequence shown here is derived from an EMBL/GenBank/DDBJ whole genome shotgun (WGS) entry which is preliminary data.</text>
</comment>
<keyword evidence="2" id="KW-1185">Reference proteome</keyword>
<evidence type="ECO:0000313" key="1">
    <source>
        <dbReference type="EMBL" id="CAH9064578.1"/>
    </source>
</evidence>
<protein>
    <submittedName>
        <fullName evidence="1">Uncharacterized protein</fullName>
    </submittedName>
</protein>
<name>A0A9W4R3A9_9GAMM</name>
<organism evidence="1 2">
    <name type="scientific">Pseudoalteromonas holothuriae</name>
    <dbReference type="NCBI Taxonomy" id="2963714"/>
    <lineage>
        <taxon>Bacteria</taxon>
        <taxon>Pseudomonadati</taxon>
        <taxon>Pseudomonadota</taxon>
        <taxon>Gammaproteobacteria</taxon>
        <taxon>Alteromonadales</taxon>
        <taxon>Pseudoalteromonadaceae</taxon>
        <taxon>Pseudoalteromonas</taxon>
    </lineage>
</organism>
<dbReference type="Proteomes" id="UP001152467">
    <property type="component" value="Unassembled WGS sequence"/>
</dbReference>
<accession>A0A9W4R3A9</accession>
<proteinExistence type="predicted"/>
<reference evidence="1" key="1">
    <citation type="submission" date="2022-07" db="EMBL/GenBank/DDBJ databases">
        <authorList>
            <person name="Criscuolo A."/>
        </authorList>
    </citation>
    <scope>NUCLEOTIDE SEQUENCE</scope>
    <source>
        <strain evidence="1">CIP111854</strain>
    </source>
</reference>
<dbReference type="EMBL" id="CAMAPC010000018">
    <property type="protein sequence ID" value="CAH9064578.1"/>
    <property type="molecule type" value="Genomic_DNA"/>
</dbReference>
<dbReference type="AlphaFoldDB" id="A0A9W4R3A9"/>
<dbReference type="RefSeq" id="WP_261626917.1">
    <property type="nucleotide sequence ID" value="NZ_CAMAPC010000018.1"/>
</dbReference>
<sequence length="57" mass="6735">MGIRSALKKELMNLDSQGLMTADDVRHYLQMHLTWVKDKNIHCFNLIARFNTHHNQV</sequence>
<evidence type="ECO:0000313" key="2">
    <source>
        <dbReference type="Proteomes" id="UP001152467"/>
    </source>
</evidence>